<evidence type="ECO:0000313" key="1">
    <source>
        <dbReference type="EMBL" id="KAH7118797.1"/>
    </source>
</evidence>
<dbReference type="Proteomes" id="UP000700596">
    <property type="component" value="Unassembled WGS sequence"/>
</dbReference>
<evidence type="ECO:0000313" key="2">
    <source>
        <dbReference type="Proteomes" id="UP000700596"/>
    </source>
</evidence>
<dbReference type="EMBL" id="JAGMWT010000012">
    <property type="protein sequence ID" value="KAH7118797.1"/>
    <property type="molecule type" value="Genomic_DNA"/>
</dbReference>
<sequence length="98" mass="10720">MSTCISHLVQSIFALEIVFSAVFPPHPLFSMWGARLVYLFPQKSLRNRETFTMTLQPSGARLSNHSLSGFGAMTTSTTGNAIVSTQAFGFLSFPSCQL</sequence>
<gene>
    <name evidence="1" type="ORF">B0J11DRAFT_76730</name>
</gene>
<protein>
    <submittedName>
        <fullName evidence="1">Uncharacterized protein</fullName>
    </submittedName>
</protein>
<accession>A0A9P9DGY6</accession>
<organism evidence="1 2">
    <name type="scientific">Dendryphion nanum</name>
    <dbReference type="NCBI Taxonomy" id="256645"/>
    <lineage>
        <taxon>Eukaryota</taxon>
        <taxon>Fungi</taxon>
        <taxon>Dikarya</taxon>
        <taxon>Ascomycota</taxon>
        <taxon>Pezizomycotina</taxon>
        <taxon>Dothideomycetes</taxon>
        <taxon>Pleosporomycetidae</taxon>
        <taxon>Pleosporales</taxon>
        <taxon>Torulaceae</taxon>
        <taxon>Dendryphion</taxon>
    </lineage>
</organism>
<dbReference type="AlphaFoldDB" id="A0A9P9DGY6"/>
<name>A0A9P9DGY6_9PLEO</name>
<reference evidence="1" key="1">
    <citation type="journal article" date="2021" name="Nat. Commun.">
        <title>Genetic determinants of endophytism in the Arabidopsis root mycobiome.</title>
        <authorList>
            <person name="Mesny F."/>
            <person name="Miyauchi S."/>
            <person name="Thiergart T."/>
            <person name="Pickel B."/>
            <person name="Atanasova L."/>
            <person name="Karlsson M."/>
            <person name="Huettel B."/>
            <person name="Barry K.W."/>
            <person name="Haridas S."/>
            <person name="Chen C."/>
            <person name="Bauer D."/>
            <person name="Andreopoulos W."/>
            <person name="Pangilinan J."/>
            <person name="LaButti K."/>
            <person name="Riley R."/>
            <person name="Lipzen A."/>
            <person name="Clum A."/>
            <person name="Drula E."/>
            <person name="Henrissat B."/>
            <person name="Kohler A."/>
            <person name="Grigoriev I.V."/>
            <person name="Martin F.M."/>
            <person name="Hacquard S."/>
        </authorList>
    </citation>
    <scope>NUCLEOTIDE SEQUENCE</scope>
    <source>
        <strain evidence="1">MPI-CAGE-CH-0243</strain>
    </source>
</reference>
<comment type="caution">
    <text evidence="1">The sequence shown here is derived from an EMBL/GenBank/DDBJ whole genome shotgun (WGS) entry which is preliminary data.</text>
</comment>
<keyword evidence="2" id="KW-1185">Reference proteome</keyword>
<proteinExistence type="predicted"/>